<feature type="domain" description="NfeD-like C-terminal" evidence="6">
    <location>
        <begin position="91"/>
        <end position="149"/>
    </location>
</feature>
<dbReference type="Gene3D" id="2.40.50.140">
    <property type="entry name" value="Nucleic acid-binding proteins"/>
    <property type="match status" value="1"/>
</dbReference>
<organism evidence="7 8">
    <name type="scientific">Candidatus Enterocola intestinipullorum</name>
    <dbReference type="NCBI Taxonomy" id="2840783"/>
    <lineage>
        <taxon>Bacteria</taxon>
        <taxon>Pseudomonadati</taxon>
        <taxon>Bacteroidota</taxon>
        <taxon>Bacteroidia</taxon>
        <taxon>Bacteroidales</taxon>
        <taxon>Candidatus Enterocola</taxon>
    </lineage>
</organism>
<evidence type="ECO:0000256" key="2">
    <source>
        <dbReference type="ARBA" id="ARBA00022692"/>
    </source>
</evidence>
<dbReference type="InterPro" id="IPR012340">
    <property type="entry name" value="NA-bd_OB-fold"/>
</dbReference>
<sequence length="153" mass="16590">MEIFSSSWFWWLIAAVALFLIELASGTSIAFSLSVGCIAAMLISFADVSFSWQLAIAIFVSALCFIFVFALPASKRKRKNAGGQPYASNMDAIIGRKALVVEEIRGDGTPGRVKIDGDIWQALTTDNCTAPKGSMVEVCSYDSIILNVKIINQ</sequence>
<name>A0A9D9EFJ1_9BACT</name>
<keyword evidence="2 5" id="KW-0812">Transmembrane</keyword>
<dbReference type="SUPFAM" id="SSF141322">
    <property type="entry name" value="NfeD domain-like"/>
    <property type="match status" value="1"/>
</dbReference>
<evidence type="ECO:0000256" key="1">
    <source>
        <dbReference type="ARBA" id="ARBA00004141"/>
    </source>
</evidence>
<evidence type="ECO:0000313" key="8">
    <source>
        <dbReference type="Proteomes" id="UP000823637"/>
    </source>
</evidence>
<evidence type="ECO:0000256" key="4">
    <source>
        <dbReference type="ARBA" id="ARBA00023136"/>
    </source>
</evidence>
<feature type="transmembrane region" description="Helical" evidence="5">
    <location>
        <begin position="49"/>
        <end position="71"/>
    </location>
</feature>
<dbReference type="PANTHER" id="PTHR33507:SF3">
    <property type="entry name" value="INNER MEMBRANE PROTEIN YBBJ"/>
    <property type="match status" value="1"/>
</dbReference>
<comment type="subcellular location">
    <subcellularLocation>
        <location evidence="1">Membrane</location>
        <topology evidence="1">Multi-pass membrane protein</topology>
    </subcellularLocation>
</comment>
<dbReference type="Pfam" id="PF01957">
    <property type="entry name" value="NfeD"/>
    <property type="match status" value="1"/>
</dbReference>
<accession>A0A9D9EFJ1</accession>
<dbReference type="Proteomes" id="UP000823637">
    <property type="component" value="Unassembled WGS sequence"/>
</dbReference>
<protein>
    <submittedName>
        <fullName evidence="7">NfeD family protein</fullName>
    </submittedName>
</protein>
<reference evidence="7" key="2">
    <citation type="journal article" date="2021" name="PeerJ">
        <title>Extensive microbial diversity within the chicken gut microbiome revealed by metagenomics and culture.</title>
        <authorList>
            <person name="Gilroy R."/>
            <person name="Ravi A."/>
            <person name="Getino M."/>
            <person name="Pursley I."/>
            <person name="Horton D.L."/>
            <person name="Alikhan N.F."/>
            <person name="Baker D."/>
            <person name="Gharbi K."/>
            <person name="Hall N."/>
            <person name="Watson M."/>
            <person name="Adriaenssens E.M."/>
            <person name="Foster-Nyarko E."/>
            <person name="Jarju S."/>
            <person name="Secka A."/>
            <person name="Antonio M."/>
            <person name="Oren A."/>
            <person name="Chaudhuri R.R."/>
            <person name="La Ragione R."/>
            <person name="Hildebrand F."/>
            <person name="Pallen M.J."/>
        </authorList>
    </citation>
    <scope>NUCLEOTIDE SEQUENCE</scope>
    <source>
        <strain evidence="7">D3-1215</strain>
    </source>
</reference>
<keyword evidence="3 5" id="KW-1133">Transmembrane helix</keyword>
<evidence type="ECO:0000259" key="6">
    <source>
        <dbReference type="Pfam" id="PF01957"/>
    </source>
</evidence>
<dbReference type="AlphaFoldDB" id="A0A9D9EFJ1"/>
<proteinExistence type="predicted"/>
<evidence type="ECO:0000256" key="5">
    <source>
        <dbReference type="SAM" id="Phobius"/>
    </source>
</evidence>
<evidence type="ECO:0000313" key="7">
    <source>
        <dbReference type="EMBL" id="MBO8446997.1"/>
    </source>
</evidence>
<keyword evidence="4 5" id="KW-0472">Membrane</keyword>
<dbReference type="PANTHER" id="PTHR33507">
    <property type="entry name" value="INNER MEMBRANE PROTEIN YBBJ"/>
    <property type="match status" value="1"/>
</dbReference>
<dbReference type="GO" id="GO:0005886">
    <property type="term" value="C:plasma membrane"/>
    <property type="evidence" value="ECO:0007669"/>
    <property type="project" value="TreeGrafter"/>
</dbReference>
<comment type="caution">
    <text evidence="7">The sequence shown here is derived from an EMBL/GenBank/DDBJ whole genome shotgun (WGS) entry which is preliminary data.</text>
</comment>
<dbReference type="EMBL" id="JADIMR010000069">
    <property type="protein sequence ID" value="MBO8446997.1"/>
    <property type="molecule type" value="Genomic_DNA"/>
</dbReference>
<dbReference type="InterPro" id="IPR052165">
    <property type="entry name" value="Membrane_assoc_protease"/>
</dbReference>
<dbReference type="InterPro" id="IPR002810">
    <property type="entry name" value="NfeD-like_C"/>
</dbReference>
<reference evidence="7" key="1">
    <citation type="submission" date="2020-10" db="EMBL/GenBank/DDBJ databases">
        <authorList>
            <person name="Gilroy R."/>
        </authorList>
    </citation>
    <scope>NUCLEOTIDE SEQUENCE</scope>
    <source>
        <strain evidence="7">D3-1215</strain>
    </source>
</reference>
<gene>
    <name evidence="7" type="ORF">IAC32_04535</name>
</gene>
<evidence type="ECO:0000256" key="3">
    <source>
        <dbReference type="ARBA" id="ARBA00022989"/>
    </source>
</evidence>